<dbReference type="AlphaFoldDB" id="A0A1M6BEU9"/>
<gene>
    <name evidence="1" type="ORF">SAMN05444337_0082</name>
</gene>
<proteinExistence type="predicted"/>
<reference evidence="2" key="1">
    <citation type="submission" date="2016-11" db="EMBL/GenBank/DDBJ databases">
        <authorList>
            <person name="Varghese N."/>
            <person name="Submissions S."/>
        </authorList>
    </citation>
    <scope>NUCLEOTIDE SEQUENCE [LARGE SCALE GENOMIC DNA]</scope>
    <source>
        <strain evidence="2">DSM 22807</strain>
    </source>
</reference>
<accession>A0A1M6BEU9</accession>
<dbReference type="Proteomes" id="UP000184232">
    <property type="component" value="Unassembled WGS sequence"/>
</dbReference>
<evidence type="ECO:0000313" key="1">
    <source>
        <dbReference type="EMBL" id="SHI47197.1"/>
    </source>
</evidence>
<dbReference type="EMBL" id="FQZH01000001">
    <property type="protein sequence ID" value="SHI47197.1"/>
    <property type="molecule type" value="Genomic_DNA"/>
</dbReference>
<dbReference type="Gene3D" id="3.30.70.260">
    <property type="match status" value="1"/>
</dbReference>
<dbReference type="Pfam" id="PF04359">
    <property type="entry name" value="DUF493"/>
    <property type="match status" value="1"/>
</dbReference>
<sequence length="94" mass="10735">MDKKTEEFYIRLKDELANTSLWPTEYLYKFIVPSDIHKIAQVEAAFNDMGAVINTQQSKTGKYTSVSISVNMKTPDEVIEKYKELSVIEGIISL</sequence>
<dbReference type="InterPro" id="IPR007454">
    <property type="entry name" value="UPF0250_YbeD-like"/>
</dbReference>
<organism evidence="1 2">
    <name type="scientific">Flavobacterium haoranii</name>
    <dbReference type="NCBI Taxonomy" id="683124"/>
    <lineage>
        <taxon>Bacteria</taxon>
        <taxon>Pseudomonadati</taxon>
        <taxon>Bacteroidota</taxon>
        <taxon>Flavobacteriia</taxon>
        <taxon>Flavobacteriales</taxon>
        <taxon>Flavobacteriaceae</taxon>
        <taxon>Flavobacterium</taxon>
    </lineage>
</organism>
<keyword evidence="2" id="KW-1185">Reference proteome</keyword>
<name>A0A1M6BEU9_9FLAO</name>
<dbReference type="STRING" id="683124.SAMN05444337_0082"/>
<dbReference type="SUPFAM" id="SSF117991">
    <property type="entry name" value="YbeD/HP0495-like"/>
    <property type="match status" value="1"/>
</dbReference>
<protein>
    <recommendedName>
        <fullName evidence="3">DUF493 domain-containing protein</fullName>
    </recommendedName>
</protein>
<evidence type="ECO:0008006" key="3">
    <source>
        <dbReference type="Google" id="ProtNLM"/>
    </source>
</evidence>
<dbReference type="RefSeq" id="WP_178138319.1">
    <property type="nucleotide sequence ID" value="NZ_CP045292.1"/>
</dbReference>
<evidence type="ECO:0000313" key="2">
    <source>
        <dbReference type="Proteomes" id="UP000184232"/>
    </source>
</evidence>
<dbReference type="InterPro" id="IPR027471">
    <property type="entry name" value="YbeD-like_sf"/>
</dbReference>